<evidence type="ECO:0000313" key="4">
    <source>
        <dbReference type="EMBL" id="GLB53246.1"/>
    </source>
</evidence>
<sequence>MPPTENKSKKENWYSSWFNTPYYHILYKDRDDKEAKFFMDTLTNYLNLPEEASILDVACGKGRHSIYLNSIGYNVTGIDISEESIAHANKFENPMLHFEVHDMCQPYHKTFDAVFNLFTSFGYFKNEEDNLNALKAFKANLNETGFGVIDFLNIRKVIPNLTSNMQKTVEGITFHIHKYVEDGYIFKNIKFTAEGENFEFTERVKSLTLNDFEAYFEEADMYLLDVFGDYKLKKFDEKESDRMILIFK</sequence>
<accession>A0A9W6B656</accession>
<keyword evidence="5" id="KW-1185">Reference proteome</keyword>
<dbReference type="EMBL" id="BRVP01000015">
    <property type="protein sequence ID" value="GLB53246.1"/>
    <property type="molecule type" value="Genomic_DNA"/>
</dbReference>
<dbReference type="PANTHER" id="PTHR43861">
    <property type="entry name" value="TRANS-ACONITATE 2-METHYLTRANSFERASE-RELATED"/>
    <property type="match status" value="1"/>
</dbReference>
<comment type="caution">
    <text evidence="4">The sequence shown here is derived from an EMBL/GenBank/DDBJ whole genome shotgun (WGS) entry which is preliminary data.</text>
</comment>
<evidence type="ECO:0000259" key="3">
    <source>
        <dbReference type="Pfam" id="PF13649"/>
    </source>
</evidence>
<dbReference type="Gene3D" id="2.20.25.110">
    <property type="entry name" value="S-adenosyl-L-methionine-dependent methyltransferases"/>
    <property type="match status" value="1"/>
</dbReference>
<dbReference type="GO" id="GO:0008168">
    <property type="term" value="F:methyltransferase activity"/>
    <property type="evidence" value="ECO:0007669"/>
    <property type="project" value="UniProtKB-KW"/>
</dbReference>
<dbReference type="Pfam" id="PF13649">
    <property type="entry name" value="Methyltransf_25"/>
    <property type="match status" value="1"/>
</dbReference>
<proteinExistence type="predicted"/>
<gene>
    <name evidence="4" type="ORF">NBRC110019_22860</name>
</gene>
<dbReference type="CDD" id="cd02440">
    <property type="entry name" value="AdoMet_MTases"/>
    <property type="match status" value="1"/>
</dbReference>
<dbReference type="Gene3D" id="3.40.50.150">
    <property type="entry name" value="Vaccinia Virus protein VP39"/>
    <property type="match status" value="1"/>
</dbReference>
<evidence type="ECO:0000256" key="2">
    <source>
        <dbReference type="ARBA" id="ARBA00022679"/>
    </source>
</evidence>
<evidence type="ECO:0000256" key="1">
    <source>
        <dbReference type="ARBA" id="ARBA00022603"/>
    </source>
</evidence>
<dbReference type="GO" id="GO:0032259">
    <property type="term" value="P:methylation"/>
    <property type="evidence" value="ECO:0007669"/>
    <property type="project" value="UniProtKB-KW"/>
</dbReference>
<keyword evidence="1 4" id="KW-0489">Methyltransferase</keyword>
<dbReference type="SUPFAM" id="SSF53335">
    <property type="entry name" value="S-adenosyl-L-methionine-dependent methyltransferases"/>
    <property type="match status" value="1"/>
</dbReference>
<dbReference type="InterPro" id="IPR041698">
    <property type="entry name" value="Methyltransf_25"/>
</dbReference>
<dbReference type="AlphaFoldDB" id="A0A9W6B656"/>
<reference evidence="4" key="1">
    <citation type="submission" date="2022-07" db="EMBL/GenBank/DDBJ databases">
        <title>Taxonomy of Novel Oxalotrophic and Methylotrophic Bacteria.</title>
        <authorList>
            <person name="Sahin N."/>
            <person name="Tani A."/>
        </authorList>
    </citation>
    <scope>NUCLEOTIDE SEQUENCE</scope>
    <source>
        <strain evidence="4">AM327</strain>
    </source>
</reference>
<organism evidence="4 5">
    <name type="scientific">Neptunitalea chrysea</name>
    <dbReference type="NCBI Taxonomy" id="1647581"/>
    <lineage>
        <taxon>Bacteria</taxon>
        <taxon>Pseudomonadati</taxon>
        <taxon>Bacteroidota</taxon>
        <taxon>Flavobacteriia</taxon>
        <taxon>Flavobacteriales</taxon>
        <taxon>Flavobacteriaceae</taxon>
        <taxon>Neptunitalea</taxon>
    </lineage>
</organism>
<dbReference type="InterPro" id="IPR029063">
    <property type="entry name" value="SAM-dependent_MTases_sf"/>
</dbReference>
<evidence type="ECO:0000313" key="5">
    <source>
        <dbReference type="Proteomes" id="UP001143545"/>
    </source>
</evidence>
<dbReference type="RefSeq" id="WP_281755024.1">
    <property type="nucleotide sequence ID" value="NZ_BRVP01000015.1"/>
</dbReference>
<feature type="domain" description="Methyltransferase" evidence="3">
    <location>
        <begin position="54"/>
        <end position="145"/>
    </location>
</feature>
<protein>
    <submittedName>
        <fullName evidence="4">Methyltransferase</fullName>
    </submittedName>
</protein>
<keyword evidence="2" id="KW-0808">Transferase</keyword>
<dbReference type="Proteomes" id="UP001143545">
    <property type="component" value="Unassembled WGS sequence"/>
</dbReference>
<name>A0A9W6B656_9FLAO</name>
<dbReference type="PANTHER" id="PTHR43861:SF1">
    <property type="entry name" value="TRANS-ACONITATE 2-METHYLTRANSFERASE"/>
    <property type="match status" value="1"/>
</dbReference>